<organism evidence="6 7">
    <name type="scientific">Pediococcus inopinatus</name>
    <dbReference type="NCBI Taxonomy" id="114090"/>
    <lineage>
        <taxon>Bacteria</taxon>
        <taxon>Bacillati</taxon>
        <taxon>Bacillota</taxon>
        <taxon>Bacilli</taxon>
        <taxon>Lactobacillales</taxon>
        <taxon>Lactobacillaceae</taxon>
        <taxon>Pediococcus</taxon>
    </lineage>
</organism>
<evidence type="ECO:0000256" key="2">
    <source>
        <dbReference type="ARBA" id="ARBA00022801"/>
    </source>
</evidence>
<evidence type="ECO:0000313" key="6">
    <source>
        <dbReference type="EMBL" id="WPC22609.1"/>
    </source>
</evidence>
<sequence length="261" mass="29475">MRMIDLHCHILPGVDDGSPDMETSLKLAKVAVAQGITHMLLTPHHMDGEYLNHKADVIVKTKSFQKALDQNGIQLTVYPGQEVHITGELMQAVDQDDILFADEGNRYLMLELPHNEVPEYTNQMLFTLQARGITPVLVHPERNQGFMKNPDQLYDFVNQGCLTQLTASSYVGVFGKHVQKFTEQIIDAGLGFVFASDAHNFEGRSFKMAQAFEKLETAKGKPFAELYKENAKRIINGDDVNSGETHHIHHDKQRKRFLGLF</sequence>
<keyword evidence="3 5" id="KW-0904">Protein phosphatase</keyword>
<name>A0ABZ0Q8E0_9LACO</name>
<reference evidence="7" key="1">
    <citation type="submission" date="2024-06" db="EMBL/GenBank/DDBJ databases">
        <authorList>
            <person name="Chang H.C."/>
            <person name="Mun S.Y."/>
        </authorList>
    </citation>
    <scope>NUCLEOTIDE SEQUENCE [LARGE SCALE GENOMIC DNA]</scope>
    <source>
        <strain evidence="7">KT1</strain>
    </source>
</reference>
<dbReference type="InterPro" id="IPR016667">
    <property type="entry name" value="Caps_polysacc_synth_CpsB/CapC"/>
</dbReference>
<dbReference type="RefSeq" id="WP_323709133.1">
    <property type="nucleotide sequence ID" value="NZ_CP104778.1"/>
</dbReference>
<dbReference type="SUPFAM" id="SSF89550">
    <property type="entry name" value="PHP domain-like"/>
    <property type="match status" value="1"/>
</dbReference>
<dbReference type="Gene3D" id="3.20.20.140">
    <property type="entry name" value="Metal-dependent hydrolases"/>
    <property type="match status" value="1"/>
</dbReference>
<evidence type="ECO:0000256" key="1">
    <source>
        <dbReference type="ARBA" id="ARBA00005750"/>
    </source>
</evidence>
<keyword evidence="7" id="KW-1185">Reference proteome</keyword>
<dbReference type="PIRSF" id="PIRSF016557">
    <property type="entry name" value="Caps_synth_CpsB"/>
    <property type="match status" value="1"/>
</dbReference>
<dbReference type="EMBL" id="CP104778">
    <property type="protein sequence ID" value="WPC22609.1"/>
    <property type="molecule type" value="Genomic_DNA"/>
</dbReference>
<protein>
    <recommendedName>
        <fullName evidence="5">Tyrosine-protein phosphatase</fullName>
        <ecNumber evidence="5">3.1.3.48</ecNumber>
    </recommendedName>
</protein>
<evidence type="ECO:0000256" key="3">
    <source>
        <dbReference type="ARBA" id="ARBA00022912"/>
    </source>
</evidence>
<evidence type="ECO:0000313" key="7">
    <source>
        <dbReference type="Proteomes" id="UP001302696"/>
    </source>
</evidence>
<accession>A0ABZ0Q8E0</accession>
<dbReference type="InterPro" id="IPR016195">
    <property type="entry name" value="Pol/histidinol_Pase-like"/>
</dbReference>
<dbReference type="PANTHER" id="PTHR39181:SF1">
    <property type="entry name" value="TYROSINE-PROTEIN PHOSPHATASE YWQE"/>
    <property type="match status" value="1"/>
</dbReference>
<comment type="catalytic activity">
    <reaction evidence="4 5">
        <text>O-phospho-L-tyrosyl-[protein] + H2O = L-tyrosyl-[protein] + phosphate</text>
        <dbReference type="Rhea" id="RHEA:10684"/>
        <dbReference type="Rhea" id="RHEA-COMP:10136"/>
        <dbReference type="Rhea" id="RHEA-COMP:20101"/>
        <dbReference type="ChEBI" id="CHEBI:15377"/>
        <dbReference type="ChEBI" id="CHEBI:43474"/>
        <dbReference type="ChEBI" id="CHEBI:46858"/>
        <dbReference type="ChEBI" id="CHEBI:61978"/>
        <dbReference type="EC" id="3.1.3.48"/>
    </reaction>
</comment>
<dbReference type="Pfam" id="PF19567">
    <property type="entry name" value="CpsB_CapC"/>
    <property type="match status" value="1"/>
</dbReference>
<dbReference type="PANTHER" id="PTHR39181">
    <property type="entry name" value="TYROSINE-PROTEIN PHOSPHATASE YWQE"/>
    <property type="match status" value="1"/>
</dbReference>
<evidence type="ECO:0000256" key="5">
    <source>
        <dbReference type="PIRNR" id="PIRNR016557"/>
    </source>
</evidence>
<keyword evidence="2 5" id="KW-0378">Hydrolase</keyword>
<proteinExistence type="inferred from homology"/>
<comment type="similarity">
    <text evidence="1 5">Belongs to the metallo-dependent hydrolases superfamily. CpsB/CapC family.</text>
</comment>
<dbReference type="Proteomes" id="UP001302696">
    <property type="component" value="Chromosome"/>
</dbReference>
<evidence type="ECO:0000256" key="4">
    <source>
        <dbReference type="ARBA" id="ARBA00051722"/>
    </source>
</evidence>
<gene>
    <name evidence="6" type="ORF">N6G96_03950</name>
</gene>
<dbReference type="EC" id="3.1.3.48" evidence="5"/>